<keyword evidence="3" id="KW-1185">Reference proteome</keyword>
<dbReference type="EMBL" id="ML737612">
    <property type="protein sequence ID" value="KAE8366472.1"/>
    <property type="molecule type" value="Genomic_DNA"/>
</dbReference>
<dbReference type="AlphaFoldDB" id="A0A5N7A9G9"/>
<evidence type="ECO:0000313" key="3">
    <source>
        <dbReference type="Proteomes" id="UP000326268"/>
    </source>
</evidence>
<feature type="region of interest" description="Disordered" evidence="1">
    <location>
        <begin position="46"/>
        <end position="84"/>
    </location>
</feature>
<proteinExistence type="predicted"/>
<evidence type="ECO:0000313" key="2">
    <source>
        <dbReference type="EMBL" id="KAE8366472.1"/>
    </source>
</evidence>
<reference evidence="2 3" key="1">
    <citation type="submission" date="2019-04" db="EMBL/GenBank/DDBJ databases">
        <title>Friends and foes A comparative genomics studyof 23 Aspergillus species from section Flavi.</title>
        <authorList>
            <consortium name="DOE Joint Genome Institute"/>
            <person name="Kjaerbolling I."/>
            <person name="Vesth T."/>
            <person name="Frisvad J.C."/>
            <person name="Nybo J.L."/>
            <person name="Theobald S."/>
            <person name="Kildgaard S."/>
            <person name="Isbrandt T."/>
            <person name="Kuo A."/>
            <person name="Sato A."/>
            <person name="Lyhne E.K."/>
            <person name="Kogle M.E."/>
            <person name="Wiebenga A."/>
            <person name="Kun R.S."/>
            <person name="Lubbers R.J."/>
            <person name="Makela M.R."/>
            <person name="Barry K."/>
            <person name="Chovatia M."/>
            <person name="Clum A."/>
            <person name="Daum C."/>
            <person name="Haridas S."/>
            <person name="He G."/>
            <person name="LaButti K."/>
            <person name="Lipzen A."/>
            <person name="Mondo S."/>
            <person name="Riley R."/>
            <person name="Salamov A."/>
            <person name="Simmons B.A."/>
            <person name="Magnuson J.K."/>
            <person name="Henrissat B."/>
            <person name="Mortensen U.H."/>
            <person name="Larsen T.O."/>
            <person name="Devries R.P."/>
            <person name="Grigoriev I.V."/>
            <person name="Machida M."/>
            <person name="Baker S.E."/>
            <person name="Andersen M.R."/>
        </authorList>
    </citation>
    <scope>NUCLEOTIDE SEQUENCE [LARGE SCALE GENOMIC DNA]</scope>
    <source>
        <strain evidence="2 3">CBS 763.97</strain>
    </source>
</reference>
<evidence type="ECO:0000256" key="1">
    <source>
        <dbReference type="SAM" id="MobiDB-lite"/>
    </source>
</evidence>
<feature type="compositionally biased region" description="Low complexity" evidence="1">
    <location>
        <begin position="46"/>
        <end position="55"/>
    </location>
</feature>
<dbReference type="GeneID" id="43650709"/>
<organism evidence="2 3">
    <name type="scientific">Aspergillus caelatus</name>
    <dbReference type="NCBI Taxonomy" id="61420"/>
    <lineage>
        <taxon>Eukaryota</taxon>
        <taxon>Fungi</taxon>
        <taxon>Dikarya</taxon>
        <taxon>Ascomycota</taxon>
        <taxon>Pezizomycotina</taxon>
        <taxon>Eurotiomycetes</taxon>
        <taxon>Eurotiomycetidae</taxon>
        <taxon>Eurotiales</taxon>
        <taxon>Aspergillaceae</taxon>
        <taxon>Aspergillus</taxon>
        <taxon>Aspergillus subgen. Circumdati</taxon>
    </lineage>
</organism>
<gene>
    <name evidence="2" type="ORF">BDV27DRAFT_125170</name>
</gene>
<dbReference type="Proteomes" id="UP000326268">
    <property type="component" value="Unassembled WGS sequence"/>
</dbReference>
<sequence length="84" mass="9128">MLTSISHNVYLDLRHHSKPTNSSPANTPSIAIHQSPNTTLNIIISPPQSPTIPYSNTKITPITPQTAKPTRSKLPALTPKTTCF</sequence>
<accession>A0A5N7A9G9</accession>
<protein>
    <submittedName>
        <fullName evidence="2">Uncharacterized protein</fullName>
    </submittedName>
</protein>
<feature type="compositionally biased region" description="Polar residues" evidence="1">
    <location>
        <begin position="56"/>
        <end position="69"/>
    </location>
</feature>
<dbReference type="RefSeq" id="XP_031929553.1">
    <property type="nucleotide sequence ID" value="XM_032066263.1"/>
</dbReference>
<name>A0A5N7A9G9_9EURO</name>